<evidence type="ECO:0000259" key="1">
    <source>
        <dbReference type="Pfam" id="PF10551"/>
    </source>
</evidence>
<dbReference type="Pfam" id="PF10551">
    <property type="entry name" value="MULE"/>
    <property type="match status" value="1"/>
</dbReference>
<dbReference type="InterPro" id="IPR018289">
    <property type="entry name" value="MULE_transposase_dom"/>
</dbReference>
<dbReference type="PANTHER" id="PTHR47160:SF8">
    <property type="entry name" value="MULE TRANSPOSASE DOMAIN-CONTAINING PROTEIN"/>
    <property type="match status" value="1"/>
</dbReference>
<dbReference type="Proteomes" id="UP000005408">
    <property type="component" value="Unassembled WGS sequence"/>
</dbReference>
<name>A0A8W8MM13_MAGGI</name>
<accession>A0A8W8MM13</accession>
<dbReference type="AlphaFoldDB" id="A0A8W8MM13"/>
<organism evidence="2 3">
    <name type="scientific">Magallana gigas</name>
    <name type="common">Pacific oyster</name>
    <name type="synonym">Crassostrea gigas</name>
    <dbReference type="NCBI Taxonomy" id="29159"/>
    <lineage>
        <taxon>Eukaryota</taxon>
        <taxon>Metazoa</taxon>
        <taxon>Spiralia</taxon>
        <taxon>Lophotrochozoa</taxon>
        <taxon>Mollusca</taxon>
        <taxon>Bivalvia</taxon>
        <taxon>Autobranchia</taxon>
        <taxon>Pteriomorphia</taxon>
        <taxon>Ostreida</taxon>
        <taxon>Ostreoidea</taxon>
        <taxon>Ostreidae</taxon>
        <taxon>Magallana</taxon>
    </lineage>
</organism>
<proteinExistence type="predicted"/>
<reference evidence="2" key="1">
    <citation type="submission" date="2022-08" db="UniProtKB">
        <authorList>
            <consortium name="EnsemblMetazoa"/>
        </authorList>
    </citation>
    <scope>IDENTIFICATION</scope>
    <source>
        <strain evidence="2">05x7-T-G4-1.051#20</strain>
    </source>
</reference>
<evidence type="ECO:0000313" key="2">
    <source>
        <dbReference type="EnsemblMetazoa" id="G33825.1:cds"/>
    </source>
</evidence>
<feature type="domain" description="MULE transposase" evidence="1">
    <location>
        <begin position="117"/>
        <end position="212"/>
    </location>
</feature>
<sequence length="372" mass="42926">MEKIKQRSKEETKPVPAIYEEERCLLRSEEFIESEPDHHNVTSSFPTFYACKSALYRQRGKEIPKLPITPQDIILEGKWTRTNAGDNFLVADDGEDSRIVIFGTDININYLAASNRVYMDGTFYSSPGQFYQLYSTHGEINGRTYPLVFGLLPGKSEGIYQRFFRLLMNYCGEINVVFQPQIVMCDFEIAVRNVLQRVFPDATVKGCFFQFTQCIWKKTQSLGLATMYRNNDGVQKLVRRAASLPLAPINAVGYVWFNTLEDAEEINVDITRFADYVTEQWIEGTDVQFWNHFDNTGPRTNNILEGWHSKINKQLNAAHPNIYRLISLLQCIQANNEADIIQTSAGAKQRPQEVRYRRIDQPLTQLKNRFID</sequence>
<dbReference type="OMA" id="FHREASK"/>
<dbReference type="PANTHER" id="PTHR47160">
    <property type="entry name" value="PUTATIVE-RELATED"/>
    <property type="match status" value="1"/>
</dbReference>
<dbReference type="EnsemblMetazoa" id="G33825.1">
    <property type="protein sequence ID" value="G33825.1:cds"/>
    <property type="gene ID" value="G33825"/>
</dbReference>
<protein>
    <recommendedName>
        <fullName evidence="1">MULE transposase domain-containing protein</fullName>
    </recommendedName>
</protein>
<keyword evidence="3" id="KW-1185">Reference proteome</keyword>
<dbReference type="OrthoDB" id="9974479at2759"/>
<evidence type="ECO:0000313" key="3">
    <source>
        <dbReference type="Proteomes" id="UP000005408"/>
    </source>
</evidence>